<feature type="transmembrane region" description="Helical" evidence="1">
    <location>
        <begin position="177"/>
        <end position="205"/>
    </location>
</feature>
<reference evidence="2 3" key="1">
    <citation type="submission" date="2017-09" db="EMBL/GenBank/DDBJ databases">
        <title>Mesorhizobum sanjuanii sp. nov. isolated from nodules of Lotus tenuis in saline-alkaline lowlands of Flooding Pampa.</title>
        <authorList>
            <person name="Sannazzaro A.I."/>
            <person name="Torres Tejerizo G.A."/>
            <person name="Fontana F."/>
            <person name="Cumpa Velazquez L.M."/>
            <person name="Hansen L."/>
            <person name="Pistorio M."/>
            <person name="Estrella M.J."/>
        </authorList>
    </citation>
    <scope>NUCLEOTIDE SEQUENCE [LARGE SCALE GENOMIC DNA]</scope>
    <source>
        <strain evidence="2 3">BSA136</strain>
    </source>
</reference>
<keyword evidence="1" id="KW-0812">Transmembrane</keyword>
<dbReference type="EMBL" id="NWQG01000116">
    <property type="protein sequence ID" value="PDQ19647.1"/>
    <property type="molecule type" value="Genomic_DNA"/>
</dbReference>
<organism evidence="2 3">
    <name type="scientific">Mesorhizobium sanjuanii</name>
    <dbReference type="NCBI Taxonomy" id="2037900"/>
    <lineage>
        <taxon>Bacteria</taxon>
        <taxon>Pseudomonadati</taxon>
        <taxon>Pseudomonadota</taxon>
        <taxon>Alphaproteobacteria</taxon>
        <taxon>Hyphomicrobiales</taxon>
        <taxon>Phyllobacteriaceae</taxon>
        <taxon>Mesorhizobium</taxon>
    </lineage>
</organism>
<feature type="transmembrane region" description="Helical" evidence="1">
    <location>
        <begin position="125"/>
        <end position="146"/>
    </location>
</feature>
<dbReference type="RefSeq" id="WP_097575185.1">
    <property type="nucleotide sequence ID" value="NZ_NWQG01000116.1"/>
</dbReference>
<gene>
    <name evidence="2" type="ORF">CN311_18500</name>
</gene>
<evidence type="ECO:0000313" key="3">
    <source>
        <dbReference type="Proteomes" id="UP000219182"/>
    </source>
</evidence>
<protein>
    <recommendedName>
        <fullName evidence="4">Glycosyltransferase RgtA/B/C/D-like domain-containing protein</fullName>
    </recommendedName>
</protein>
<feature type="transmembrane region" description="Helical" evidence="1">
    <location>
        <begin position="217"/>
        <end position="235"/>
    </location>
</feature>
<name>A0A2A6FCG8_9HYPH</name>
<sequence length="496" mass="54651">MNAVQATMAAVSPVNDAQRARLMFCLLVAPLVGFALSAHATAILQDPDSWWQVRVGLDLLASGTFPLVDSYSHTFAGQPWIAKEWLGQVLLALAYTAGGWNGVAVLIIATIALTISLLSWHLSAWLRPTAAVGLALLTAAMISPIYTARPHIFTFPIIVIWTATLFRAARNEQAPPLWLLALLVLWANLHATFTVGFVIAAFAGLDLLARTRLSNPMLLAKWIAFGLLCPLVSLINPYGVKAILATFTVAYGNEAVPLIVEWRPFDASDQPLQEVGILLFVFALLVSRLRIGWAKALFIIFALHVYLTHLRFMYLFFLLVPIAIAAELAEQYPGLSLAKWMADKRDGLERFFARWFYRICCIAGVLAVGAVAVLTSAYRTEPSQKTSARDALAFAESHHLSGNVLNSYNFGGTLIFHGIKTFIDGRTDQLFLNGFMKTDAEMGRSGGKPILQAQLKKYAIDWALLKADDSRIPYFDELGWKRAYSDKYAVIYVPGA</sequence>
<feature type="transmembrane region" description="Helical" evidence="1">
    <location>
        <begin position="312"/>
        <end position="335"/>
    </location>
</feature>
<proteinExistence type="predicted"/>
<accession>A0A2A6FCG8</accession>
<feature type="transmembrane region" description="Helical" evidence="1">
    <location>
        <begin position="355"/>
        <end position="378"/>
    </location>
</feature>
<evidence type="ECO:0008006" key="4">
    <source>
        <dbReference type="Google" id="ProtNLM"/>
    </source>
</evidence>
<feature type="transmembrane region" description="Helical" evidence="1">
    <location>
        <begin position="99"/>
        <end position="118"/>
    </location>
</feature>
<feature type="transmembrane region" description="Helical" evidence="1">
    <location>
        <begin position="152"/>
        <end position="170"/>
    </location>
</feature>
<keyword evidence="1" id="KW-1133">Transmembrane helix</keyword>
<dbReference type="Proteomes" id="UP000219182">
    <property type="component" value="Unassembled WGS sequence"/>
</dbReference>
<comment type="caution">
    <text evidence="2">The sequence shown here is derived from an EMBL/GenBank/DDBJ whole genome shotgun (WGS) entry which is preliminary data.</text>
</comment>
<evidence type="ECO:0000256" key="1">
    <source>
        <dbReference type="SAM" id="Phobius"/>
    </source>
</evidence>
<evidence type="ECO:0000313" key="2">
    <source>
        <dbReference type="EMBL" id="PDQ19647.1"/>
    </source>
</evidence>
<keyword evidence="1" id="KW-0472">Membrane</keyword>
<dbReference type="AlphaFoldDB" id="A0A2A6FCG8"/>
<keyword evidence="3" id="KW-1185">Reference proteome</keyword>